<feature type="transmembrane region" description="Helical" evidence="7">
    <location>
        <begin position="150"/>
        <end position="179"/>
    </location>
</feature>
<keyword evidence="3" id="KW-1003">Cell membrane</keyword>
<keyword evidence="5 7" id="KW-1133">Transmembrane helix</keyword>
<evidence type="ECO:0000256" key="6">
    <source>
        <dbReference type="ARBA" id="ARBA00023136"/>
    </source>
</evidence>
<keyword evidence="4 7" id="KW-0812">Transmembrane</keyword>
<dbReference type="Gene3D" id="1.10.3720.10">
    <property type="entry name" value="MetI-like"/>
    <property type="match status" value="1"/>
</dbReference>
<dbReference type="InterPro" id="IPR050366">
    <property type="entry name" value="BP-dependent_transpt_permease"/>
</dbReference>
<proteinExistence type="inferred from homology"/>
<evidence type="ECO:0000256" key="1">
    <source>
        <dbReference type="ARBA" id="ARBA00004651"/>
    </source>
</evidence>
<evidence type="ECO:0000259" key="8">
    <source>
        <dbReference type="PROSITE" id="PS50928"/>
    </source>
</evidence>
<keyword evidence="6 7" id="KW-0472">Membrane</keyword>
<keyword evidence="10" id="KW-1185">Reference proteome</keyword>
<dbReference type="EMBL" id="OMOQ01000001">
    <property type="protein sequence ID" value="SPH18007.1"/>
    <property type="molecule type" value="Genomic_DNA"/>
</dbReference>
<dbReference type="Pfam" id="PF00528">
    <property type="entry name" value="BPD_transp_1"/>
    <property type="match status" value="1"/>
</dbReference>
<dbReference type="PROSITE" id="PS50928">
    <property type="entry name" value="ABC_TM1"/>
    <property type="match status" value="1"/>
</dbReference>
<gene>
    <name evidence="9" type="primary">ddpC</name>
    <name evidence="9" type="ORF">DEA8626_01537</name>
</gene>
<evidence type="ECO:0000256" key="2">
    <source>
        <dbReference type="ARBA" id="ARBA00022448"/>
    </source>
</evidence>
<dbReference type="GO" id="GO:0055085">
    <property type="term" value="P:transmembrane transport"/>
    <property type="evidence" value="ECO:0007669"/>
    <property type="project" value="InterPro"/>
</dbReference>
<feature type="transmembrane region" description="Helical" evidence="7">
    <location>
        <begin position="278"/>
        <end position="299"/>
    </location>
</feature>
<comment type="similarity">
    <text evidence="7">Belongs to the binding-protein-dependent transport system permease family.</text>
</comment>
<dbReference type="SUPFAM" id="SSF161098">
    <property type="entry name" value="MetI-like"/>
    <property type="match status" value="1"/>
</dbReference>
<reference evidence="9 10" key="1">
    <citation type="submission" date="2018-03" db="EMBL/GenBank/DDBJ databases">
        <authorList>
            <person name="Keele B.F."/>
        </authorList>
    </citation>
    <scope>NUCLEOTIDE SEQUENCE [LARGE SCALE GENOMIC DNA]</scope>
    <source>
        <strain evidence="9 10">CECT 8626</strain>
    </source>
</reference>
<feature type="domain" description="ABC transmembrane type-1" evidence="8">
    <location>
        <begin position="106"/>
        <end position="299"/>
    </location>
</feature>
<dbReference type="CDD" id="cd06261">
    <property type="entry name" value="TM_PBP2"/>
    <property type="match status" value="1"/>
</dbReference>
<dbReference type="RefSeq" id="WP_108852391.1">
    <property type="nucleotide sequence ID" value="NZ_OMOQ01000001.1"/>
</dbReference>
<dbReference type="PANTHER" id="PTHR43386">
    <property type="entry name" value="OLIGOPEPTIDE TRANSPORT SYSTEM PERMEASE PROTEIN APPC"/>
    <property type="match status" value="1"/>
</dbReference>
<evidence type="ECO:0000256" key="4">
    <source>
        <dbReference type="ARBA" id="ARBA00022692"/>
    </source>
</evidence>
<comment type="subcellular location">
    <subcellularLocation>
        <location evidence="1 7">Cell membrane</location>
        <topology evidence="1 7">Multi-pass membrane protein</topology>
    </subcellularLocation>
</comment>
<protein>
    <submittedName>
        <fullName evidence="9">Putative D,D-dipeptide transport system permease protein DdpC</fullName>
    </submittedName>
</protein>
<evidence type="ECO:0000313" key="10">
    <source>
        <dbReference type="Proteomes" id="UP000244924"/>
    </source>
</evidence>
<dbReference type="PANTHER" id="PTHR43386:SF25">
    <property type="entry name" value="PEPTIDE ABC TRANSPORTER PERMEASE PROTEIN"/>
    <property type="match status" value="1"/>
</dbReference>
<sequence>MNTLITLFWIAVAIALAMGAGWLFRTVAVSVTRGPTARALRTAPITAAFGMLVIVLYILTAIFAPVIAPYAERAVVGGQFLPWDSTHIFGTDNLGRDMFSRLIYGARNTVGIAFATTALAFAIGSILGLLAATVGGWIDQALSRLVDILMAIPSLIFSLLLLAIFGTSVVTLILVIATIDSTRVFRLARSVAMNIVVMDYIEAAKLRGEGLWRLITREILPNAMAPLVAEFGLRFCFVFLTIAALSFLGVGIQPPTADWGSMVRENAALITFGDVTPLLPAGAIALLTVAVNFVVDWMLHRASGLKE</sequence>
<dbReference type="InterPro" id="IPR025966">
    <property type="entry name" value="OppC_N"/>
</dbReference>
<organism evidence="9 10">
    <name type="scientific">Albidovulum aquaemixtae</name>
    <dbReference type="NCBI Taxonomy" id="1542388"/>
    <lineage>
        <taxon>Bacteria</taxon>
        <taxon>Pseudomonadati</taxon>
        <taxon>Pseudomonadota</taxon>
        <taxon>Alphaproteobacteria</taxon>
        <taxon>Rhodobacterales</taxon>
        <taxon>Paracoccaceae</taxon>
        <taxon>Albidovulum</taxon>
    </lineage>
</organism>
<dbReference type="InterPro" id="IPR035906">
    <property type="entry name" value="MetI-like_sf"/>
</dbReference>
<dbReference type="GO" id="GO:0005886">
    <property type="term" value="C:plasma membrane"/>
    <property type="evidence" value="ECO:0007669"/>
    <property type="project" value="UniProtKB-SubCell"/>
</dbReference>
<evidence type="ECO:0000313" key="9">
    <source>
        <dbReference type="EMBL" id="SPH18007.1"/>
    </source>
</evidence>
<dbReference type="Proteomes" id="UP000244924">
    <property type="component" value="Unassembled WGS sequence"/>
</dbReference>
<dbReference type="AlphaFoldDB" id="A0A2R8B5X0"/>
<feature type="transmembrane region" description="Helical" evidence="7">
    <location>
        <begin position="43"/>
        <end position="64"/>
    </location>
</feature>
<feature type="transmembrane region" description="Helical" evidence="7">
    <location>
        <begin position="110"/>
        <end position="138"/>
    </location>
</feature>
<dbReference type="Pfam" id="PF12911">
    <property type="entry name" value="OppC_N"/>
    <property type="match status" value="1"/>
</dbReference>
<feature type="transmembrane region" description="Helical" evidence="7">
    <location>
        <begin position="231"/>
        <end position="252"/>
    </location>
</feature>
<name>A0A2R8B5X0_9RHOB</name>
<evidence type="ECO:0000256" key="3">
    <source>
        <dbReference type="ARBA" id="ARBA00022475"/>
    </source>
</evidence>
<dbReference type="InterPro" id="IPR000515">
    <property type="entry name" value="MetI-like"/>
</dbReference>
<dbReference type="OrthoDB" id="9766870at2"/>
<evidence type="ECO:0000256" key="7">
    <source>
        <dbReference type="RuleBase" id="RU363032"/>
    </source>
</evidence>
<keyword evidence="2 7" id="KW-0813">Transport</keyword>
<accession>A0A2R8B5X0</accession>
<evidence type="ECO:0000256" key="5">
    <source>
        <dbReference type="ARBA" id="ARBA00022989"/>
    </source>
</evidence>